<dbReference type="EMBL" id="CAJNOQ010009577">
    <property type="protein sequence ID" value="CAF1228706.1"/>
    <property type="molecule type" value="Genomic_DNA"/>
</dbReference>
<dbReference type="OrthoDB" id="10601573at2759"/>
<dbReference type="Proteomes" id="UP000681722">
    <property type="component" value="Unassembled WGS sequence"/>
</dbReference>
<sequence length="237" mass="27685">MDSNKSLTYLNSIQKRHDTVHVIWLDEIFTNADECIAHISSLNEIAKVFLILSKYYAQTIISFVCQLSQVTFIYVMCVSALERGGLSTFLSDDKIGRIFHDENRLFLKLTHDVVRKIDDFDKNYDSTKAIWWYTRGSFLYRELNKALRTEKIEQLFMFRYFISDLHTQLVQLHSDYVALLQEYELDVIMAYRVQTITSDEFQKLEQNIGRFISMNTFISTTTDRDVAIICAGDGSQC</sequence>
<dbReference type="EMBL" id="CAJNOK010007612">
    <property type="protein sequence ID" value="CAF1039445.1"/>
    <property type="molecule type" value="Genomic_DNA"/>
</dbReference>
<dbReference type="EMBL" id="CAJOBC010009582">
    <property type="protein sequence ID" value="CAF3991464.1"/>
    <property type="molecule type" value="Genomic_DNA"/>
</dbReference>
<gene>
    <name evidence="2" type="ORF">GPM918_LOCUS25058</name>
    <name evidence="1" type="ORF">OVA965_LOCUS16405</name>
    <name evidence="4" type="ORF">SRO942_LOCUS25064</name>
    <name evidence="3" type="ORF">TMI583_LOCUS16413</name>
</gene>
<dbReference type="EMBL" id="CAJOBA010007622">
    <property type="protein sequence ID" value="CAF3807582.1"/>
    <property type="molecule type" value="Genomic_DNA"/>
</dbReference>
<dbReference type="Proteomes" id="UP000677228">
    <property type="component" value="Unassembled WGS sequence"/>
</dbReference>
<evidence type="ECO:0000313" key="3">
    <source>
        <dbReference type="EMBL" id="CAF3807582.1"/>
    </source>
</evidence>
<keyword evidence="5" id="KW-1185">Reference proteome</keyword>
<dbReference type="Gene3D" id="3.90.176.10">
    <property type="entry name" value="Toxin ADP-ribosyltransferase, Chain A, domain 1"/>
    <property type="match status" value="1"/>
</dbReference>
<protein>
    <submittedName>
        <fullName evidence="2">Uncharacterized protein</fullName>
    </submittedName>
</protein>
<accession>A0A814YEG0</accession>
<evidence type="ECO:0000313" key="5">
    <source>
        <dbReference type="Proteomes" id="UP000663829"/>
    </source>
</evidence>
<reference evidence="2" key="1">
    <citation type="submission" date="2021-02" db="EMBL/GenBank/DDBJ databases">
        <authorList>
            <person name="Nowell W R."/>
        </authorList>
    </citation>
    <scope>NUCLEOTIDE SEQUENCE</scope>
</reference>
<name>A0A814YEG0_9BILA</name>
<dbReference type="SUPFAM" id="SSF56399">
    <property type="entry name" value="ADP-ribosylation"/>
    <property type="match status" value="1"/>
</dbReference>
<evidence type="ECO:0000313" key="1">
    <source>
        <dbReference type="EMBL" id="CAF1039445.1"/>
    </source>
</evidence>
<evidence type="ECO:0000313" key="2">
    <source>
        <dbReference type="EMBL" id="CAF1228706.1"/>
    </source>
</evidence>
<comment type="caution">
    <text evidence="2">The sequence shown here is derived from an EMBL/GenBank/DDBJ whole genome shotgun (WGS) entry which is preliminary data.</text>
</comment>
<dbReference type="Proteomes" id="UP000682733">
    <property type="component" value="Unassembled WGS sequence"/>
</dbReference>
<dbReference type="Proteomes" id="UP000663829">
    <property type="component" value="Unassembled WGS sequence"/>
</dbReference>
<dbReference type="AlphaFoldDB" id="A0A814YEG0"/>
<evidence type="ECO:0000313" key="4">
    <source>
        <dbReference type="EMBL" id="CAF3991464.1"/>
    </source>
</evidence>
<proteinExistence type="predicted"/>
<organism evidence="2 5">
    <name type="scientific">Didymodactylos carnosus</name>
    <dbReference type="NCBI Taxonomy" id="1234261"/>
    <lineage>
        <taxon>Eukaryota</taxon>
        <taxon>Metazoa</taxon>
        <taxon>Spiralia</taxon>
        <taxon>Gnathifera</taxon>
        <taxon>Rotifera</taxon>
        <taxon>Eurotatoria</taxon>
        <taxon>Bdelloidea</taxon>
        <taxon>Philodinida</taxon>
        <taxon>Philodinidae</taxon>
        <taxon>Didymodactylos</taxon>
    </lineage>
</organism>